<evidence type="ECO:0000313" key="3">
    <source>
        <dbReference type="Proteomes" id="UP000310334"/>
    </source>
</evidence>
<organism evidence="2 3">
    <name type="scientific">Metabacillus sediminilitoris</name>
    <dbReference type="NCBI Taxonomy" id="2567941"/>
    <lineage>
        <taxon>Bacteria</taxon>
        <taxon>Bacillati</taxon>
        <taxon>Bacillota</taxon>
        <taxon>Bacilli</taxon>
        <taxon>Bacillales</taxon>
        <taxon>Bacillaceae</taxon>
        <taxon>Metabacillus</taxon>
    </lineage>
</organism>
<evidence type="ECO:0000259" key="1">
    <source>
        <dbReference type="Pfam" id="PF07331"/>
    </source>
</evidence>
<dbReference type="InterPro" id="IPR009936">
    <property type="entry name" value="DUF1468"/>
</dbReference>
<reference evidence="2 3" key="1">
    <citation type="submission" date="2019-04" db="EMBL/GenBank/DDBJ databases">
        <title>Bacillus sediminilitoris sp. nov., isolated from a tidal flat sediment on the East China Sea.</title>
        <authorList>
            <person name="Wei Y."/>
            <person name="Mao H."/>
            <person name="Fang J."/>
        </authorList>
    </citation>
    <scope>NUCLEOTIDE SEQUENCE [LARGE SCALE GENOMIC DNA]</scope>
    <source>
        <strain evidence="2 3">DSL-17</strain>
    </source>
</reference>
<accession>A0A4S4C1Q0</accession>
<proteinExistence type="predicted"/>
<dbReference type="EMBL" id="SSNT01000005">
    <property type="protein sequence ID" value="THF80905.1"/>
    <property type="molecule type" value="Genomic_DNA"/>
</dbReference>
<comment type="caution">
    <text evidence="2">The sequence shown here is derived from an EMBL/GenBank/DDBJ whole genome shotgun (WGS) entry which is preliminary data.</text>
</comment>
<dbReference type="AlphaFoldDB" id="A0A4S4C1Q0"/>
<dbReference type="OrthoDB" id="1683098at2"/>
<evidence type="ECO:0000313" key="2">
    <source>
        <dbReference type="EMBL" id="THF80905.1"/>
    </source>
</evidence>
<dbReference type="RefSeq" id="WP_136352481.1">
    <property type="nucleotide sequence ID" value="NZ_CP046266.1"/>
</dbReference>
<dbReference type="Proteomes" id="UP000310334">
    <property type="component" value="Unassembled WGS sequence"/>
</dbReference>
<gene>
    <name evidence="2" type="ORF">E6W99_06980</name>
</gene>
<sequence>MEKIFDRYAGVIFLLIGAAFIFESRKISSSSYGSNVGPDIFPIGLGILLILLSIRLLFETTKYVGEAEKNSKPDYKRFLLILGAAILYVLLLDTIGYVITTFLFLLFSFRVMKTGGWIKMILIAAAFSFGVYYVFVEVLQGSLPGFPL</sequence>
<dbReference type="Pfam" id="PF07331">
    <property type="entry name" value="TctB"/>
    <property type="match status" value="1"/>
</dbReference>
<name>A0A4S4C1Q0_9BACI</name>
<keyword evidence="3" id="KW-1185">Reference proteome</keyword>
<feature type="domain" description="DUF1468" evidence="1">
    <location>
        <begin position="8"/>
        <end position="144"/>
    </location>
</feature>
<protein>
    <submittedName>
        <fullName evidence="2">Tripartite tricarboxylate transporter TctB family protein</fullName>
    </submittedName>
</protein>